<feature type="region of interest" description="Disordered" evidence="1">
    <location>
        <begin position="185"/>
        <end position="220"/>
    </location>
</feature>
<feature type="region of interest" description="Disordered" evidence="1">
    <location>
        <begin position="391"/>
        <end position="416"/>
    </location>
</feature>
<protein>
    <submittedName>
        <fullName evidence="2">Predicted protein</fullName>
    </submittedName>
</protein>
<name>F2D6S0_HORVV</name>
<feature type="compositionally biased region" description="Basic residues" evidence="1">
    <location>
        <begin position="300"/>
        <end position="309"/>
    </location>
</feature>
<feature type="region of interest" description="Disordered" evidence="1">
    <location>
        <begin position="294"/>
        <end position="355"/>
    </location>
</feature>
<reference evidence="2" key="1">
    <citation type="journal article" date="2011" name="Plant Physiol.">
        <title>Comprehensive sequence analysis of 24,783 barley full-length cDNAs derived from 12 clone libraries.</title>
        <authorList>
            <person name="Matsumoto T."/>
            <person name="Tanaka T."/>
            <person name="Sakai H."/>
            <person name="Amano N."/>
            <person name="Kanamori H."/>
            <person name="Kurita K."/>
            <person name="Kikuta A."/>
            <person name="Kamiya K."/>
            <person name="Yamamoto M."/>
            <person name="Ikawa H."/>
            <person name="Fujii N."/>
            <person name="Hori K."/>
            <person name="Itoh T."/>
            <person name="Sato K."/>
        </authorList>
    </citation>
    <scope>NUCLEOTIDE SEQUENCE</scope>
    <source>
        <tissue evidence="2">Shoot</tissue>
    </source>
</reference>
<feature type="region of interest" description="Disordered" evidence="1">
    <location>
        <begin position="1"/>
        <end position="23"/>
    </location>
</feature>
<feature type="compositionally biased region" description="Low complexity" evidence="1">
    <location>
        <begin position="391"/>
        <end position="404"/>
    </location>
</feature>
<dbReference type="AlphaFoldDB" id="F2D6S0"/>
<feature type="compositionally biased region" description="Basic and acidic residues" evidence="1">
    <location>
        <begin position="199"/>
        <end position="211"/>
    </location>
</feature>
<feature type="compositionally biased region" description="Low complexity" evidence="1">
    <location>
        <begin position="1"/>
        <end position="17"/>
    </location>
</feature>
<organism evidence="2">
    <name type="scientific">Hordeum vulgare subsp. vulgare</name>
    <name type="common">Domesticated barley</name>
    <dbReference type="NCBI Taxonomy" id="112509"/>
    <lineage>
        <taxon>Eukaryota</taxon>
        <taxon>Viridiplantae</taxon>
        <taxon>Streptophyta</taxon>
        <taxon>Embryophyta</taxon>
        <taxon>Tracheophyta</taxon>
        <taxon>Spermatophyta</taxon>
        <taxon>Magnoliopsida</taxon>
        <taxon>Liliopsida</taxon>
        <taxon>Poales</taxon>
        <taxon>Poaceae</taxon>
        <taxon>BOP clade</taxon>
        <taxon>Pooideae</taxon>
        <taxon>Triticodae</taxon>
        <taxon>Triticeae</taxon>
        <taxon>Hordeinae</taxon>
        <taxon>Hordeum</taxon>
    </lineage>
</organism>
<evidence type="ECO:0000313" key="2">
    <source>
        <dbReference type="EMBL" id="BAJ90791.1"/>
    </source>
</evidence>
<sequence>MAFRAPTAATTHGHATPAPLPSSWKHGAFSGSSKLSGSGSVGGQAGRLAGAAHRVQALAPATAWAASPPPNADYLAAEFSGHGVTFEAVGDSCAVKMAVRNGSAAHLLLPSGLVTSYKPAMWHGAATEVLHTTVGEGPGGRPVIRGGVSMDFRCARAVAAGGDAPPPSSWSPGGGVVAPRREGRPDGVHLGGAGVRGAAGERGRGGGEVRGDAAAGGAGVGVRGDQRRVVVVGRGAVGRRVQPPAREHARRHLRRGAPGLGLPRQGAPAVGVQHPAAGLLRGADVVLPAAALGQQGPRHAPLRRRRRGRAGGTGAGRRGGRQLQAPDGGAVPGLPARAQGVHRHRQGPEELGLPEQERVRGAVRLQPRIQVRVVREVCLRVHRACHAGARGAAAGSHVARGAVHPQPKPVDVSHHL</sequence>
<proteinExistence type="evidence at transcript level"/>
<evidence type="ECO:0000256" key="1">
    <source>
        <dbReference type="SAM" id="MobiDB-lite"/>
    </source>
</evidence>
<dbReference type="EMBL" id="AK359582">
    <property type="protein sequence ID" value="BAJ90791.1"/>
    <property type="molecule type" value="mRNA"/>
</dbReference>
<accession>F2D6S0</accession>